<accession>A0A4V2MV34</accession>
<organism evidence="16 17">
    <name type="scientific">Steccherinum ochraceum</name>
    <dbReference type="NCBI Taxonomy" id="92696"/>
    <lineage>
        <taxon>Eukaryota</taxon>
        <taxon>Fungi</taxon>
        <taxon>Dikarya</taxon>
        <taxon>Basidiomycota</taxon>
        <taxon>Agaricomycotina</taxon>
        <taxon>Agaricomycetes</taxon>
        <taxon>Polyporales</taxon>
        <taxon>Steccherinaceae</taxon>
        <taxon>Steccherinum</taxon>
    </lineage>
</organism>
<feature type="signal peptide" evidence="15">
    <location>
        <begin position="1"/>
        <end position="19"/>
    </location>
</feature>
<dbReference type="GO" id="GO:0009986">
    <property type="term" value="C:cell surface"/>
    <property type="evidence" value="ECO:0007669"/>
    <property type="project" value="TreeGrafter"/>
</dbReference>
<evidence type="ECO:0000256" key="9">
    <source>
        <dbReference type="ARBA" id="ARBA00023277"/>
    </source>
</evidence>
<evidence type="ECO:0000256" key="12">
    <source>
        <dbReference type="ARBA" id="ARBA00037649"/>
    </source>
</evidence>
<evidence type="ECO:0000256" key="3">
    <source>
        <dbReference type="ARBA" id="ARBA00008773"/>
    </source>
</evidence>
<keyword evidence="5" id="KW-1003">Cell membrane</keyword>
<dbReference type="GO" id="GO:0000272">
    <property type="term" value="P:polysaccharide catabolic process"/>
    <property type="evidence" value="ECO:0007669"/>
    <property type="project" value="UniProtKB-KW"/>
</dbReference>
<comment type="caution">
    <text evidence="16">The sequence shown here is derived from an EMBL/GenBank/DDBJ whole genome shotgun (WGS) entry which is preliminary data.</text>
</comment>
<keyword evidence="11" id="KW-0624">Polysaccharide degradation</keyword>
<comment type="function">
    <text evidence="12">Glucanases play a role in cell expansion during growth, in cell-cell fusion during mating, and in spore release during sporulation. This enzyme may be involved in beta-glucan degradation. Active on laminarin and lichenan.</text>
</comment>
<dbReference type="Proteomes" id="UP000292702">
    <property type="component" value="Unassembled WGS sequence"/>
</dbReference>
<dbReference type="EC" id="3.2.1.39" evidence="4"/>
<evidence type="ECO:0000256" key="7">
    <source>
        <dbReference type="ARBA" id="ARBA00023136"/>
    </source>
</evidence>
<keyword evidence="8" id="KW-0325">Glycoprotein</keyword>
<evidence type="ECO:0000256" key="1">
    <source>
        <dbReference type="ARBA" id="ARBA00000382"/>
    </source>
</evidence>
<reference evidence="16 17" key="1">
    <citation type="submission" date="2018-11" db="EMBL/GenBank/DDBJ databases">
        <title>Genome assembly of Steccherinum ochraceum LE-BIN_3174, the white-rot fungus of the Steccherinaceae family (The Residual Polyporoid clade, Polyporales, Basidiomycota).</title>
        <authorList>
            <person name="Fedorova T.V."/>
            <person name="Glazunova O.A."/>
            <person name="Landesman E.O."/>
            <person name="Moiseenko K.V."/>
            <person name="Psurtseva N.V."/>
            <person name="Savinova O.S."/>
            <person name="Shakhova N.V."/>
            <person name="Tyazhelova T.V."/>
            <person name="Vasina D.V."/>
        </authorList>
    </citation>
    <scope>NUCLEOTIDE SEQUENCE [LARGE SCALE GENOMIC DNA]</scope>
    <source>
        <strain evidence="16 17">LE-BIN_3174</strain>
    </source>
</reference>
<dbReference type="SUPFAM" id="SSF51445">
    <property type="entry name" value="(Trans)glycosidases"/>
    <property type="match status" value="1"/>
</dbReference>
<evidence type="ECO:0000313" key="16">
    <source>
        <dbReference type="EMBL" id="TCD60967.1"/>
    </source>
</evidence>
<proteinExistence type="inferred from homology"/>
<evidence type="ECO:0000256" key="6">
    <source>
        <dbReference type="ARBA" id="ARBA00022801"/>
    </source>
</evidence>
<keyword evidence="10" id="KW-0961">Cell wall biogenesis/degradation</keyword>
<dbReference type="AlphaFoldDB" id="A0A4V2MV34"/>
<keyword evidence="9" id="KW-0119">Carbohydrate metabolism</keyword>
<dbReference type="PANTHER" id="PTHR16631:SF17">
    <property type="entry name" value="GLUCAN ENDO-1,3-BETA-GLUCOSIDASE BTGC"/>
    <property type="match status" value="1"/>
</dbReference>
<evidence type="ECO:0000256" key="15">
    <source>
        <dbReference type="SAM" id="SignalP"/>
    </source>
</evidence>
<keyword evidence="6" id="KW-0378">Hydrolase</keyword>
<dbReference type="GO" id="GO:0005576">
    <property type="term" value="C:extracellular region"/>
    <property type="evidence" value="ECO:0007669"/>
    <property type="project" value="TreeGrafter"/>
</dbReference>
<dbReference type="EMBL" id="RWJN01000521">
    <property type="protein sequence ID" value="TCD60967.1"/>
    <property type="molecule type" value="Genomic_DNA"/>
</dbReference>
<evidence type="ECO:0000313" key="17">
    <source>
        <dbReference type="Proteomes" id="UP000292702"/>
    </source>
</evidence>
<name>A0A4V2MV34_9APHY</name>
<comment type="catalytic activity">
    <reaction evidence="1">
        <text>Hydrolysis of (1-&gt;3)-beta-D-glucosidic linkages in (1-&gt;3)-beta-D-glucans.</text>
        <dbReference type="EC" id="3.2.1.39"/>
    </reaction>
</comment>
<dbReference type="PANTHER" id="PTHR16631">
    <property type="entry name" value="GLUCAN 1,3-BETA-GLUCOSIDASE"/>
    <property type="match status" value="1"/>
</dbReference>
<keyword evidence="7" id="KW-0472">Membrane</keyword>
<dbReference type="InterPro" id="IPR017853">
    <property type="entry name" value="GH"/>
</dbReference>
<keyword evidence="17" id="KW-1185">Reference proteome</keyword>
<comment type="subcellular location">
    <subcellularLocation>
        <location evidence="2">Cell membrane</location>
        <topology evidence="2">Single-pass type II membrane protein</topology>
    </subcellularLocation>
</comment>
<evidence type="ECO:0000256" key="13">
    <source>
        <dbReference type="ARBA" id="ARBA00042373"/>
    </source>
</evidence>
<evidence type="ECO:0000256" key="11">
    <source>
        <dbReference type="ARBA" id="ARBA00023326"/>
    </source>
</evidence>
<evidence type="ECO:0000256" key="5">
    <source>
        <dbReference type="ARBA" id="ARBA00022475"/>
    </source>
</evidence>
<keyword evidence="15" id="KW-0732">Signal</keyword>
<gene>
    <name evidence="16" type="ORF">EIP91_009248</name>
</gene>
<evidence type="ECO:0000256" key="4">
    <source>
        <dbReference type="ARBA" id="ARBA00012780"/>
    </source>
</evidence>
<dbReference type="GO" id="GO:0042973">
    <property type="term" value="F:glucan endo-1,3-beta-D-glucosidase activity"/>
    <property type="evidence" value="ECO:0007669"/>
    <property type="project" value="UniProtKB-EC"/>
</dbReference>
<feature type="chain" id="PRO_5020274808" description="glucan endo-1,3-beta-D-glucosidase" evidence="15">
    <location>
        <begin position="20"/>
        <end position="345"/>
    </location>
</feature>
<protein>
    <recommendedName>
        <fullName evidence="4">glucan endo-1,3-beta-D-glucosidase</fullName>
        <ecNumber evidence="4">3.2.1.39</ecNumber>
    </recommendedName>
    <alternativeName>
        <fullName evidence="14">Endo-1,3-beta-glucanase btgC</fullName>
    </alternativeName>
    <alternativeName>
        <fullName evidence="13">Laminarinase btgC</fullName>
    </alternativeName>
</protein>
<evidence type="ECO:0000256" key="14">
    <source>
        <dbReference type="ARBA" id="ARBA00043078"/>
    </source>
</evidence>
<evidence type="ECO:0000256" key="8">
    <source>
        <dbReference type="ARBA" id="ARBA00023180"/>
    </source>
</evidence>
<sequence length="345" mass="38593">MPMLQLFLTILLSAQLALALPLNDHVDPVQHSQATSCFPALDFKMPAAVPNNTAGWWCDASTEYAFVGFSYEVTACQSRDQLHRDFNDIRHHFNSRYVRLYGVCDREGFYDDIVDAAWANTLGVHALIWFGFNLDDVWEGRRDVLLGALHANPRAKFVTRVLQFGSEPLYDGVLPHDQLAEQVILAKANLSSLGIPVTVSELAYGYQERGGAQDVLDAIDSINIHMLPFFAQDASTATNAWPLVQRDLQWFIDHGDGKKMYFDENGWPSVTSPSVQPNSPNAVSNVANEKNYYTLLDQHCQDLKNVVGGGIGWFAHIYSDNMEPGYGIYDSSGRLKFPFAPRTHC</sequence>
<dbReference type="OrthoDB" id="77201at2759"/>
<dbReference type="InterPro" id="IPR050732">
    <property type="entry name" value="Beta-glucan_modifiers"/>
</dbReference>
<dbReference type="GO" id="GO:0005886">
    <property type="term" value="C:plasma membrane"/>
    <property type="evidence" value="ECO:0007669"/>
    <property type="project" value="UniProtKB-SubCell"/>
</dbReference>
<evidence type="ECO:0000256" key="2">
    <source>
        <dbReference type="ARBA" id="ARBA00004401"/>
    </source>
</evidence>
<dbReference type="GO" id="GO:0009277">
    <property type="term" value="C:fungal-type cell wall"/>
    <property type="evidence" value="ECO:0007669"/>
    <property type="project" value="TreeGrafter"/>
</dbReference>
<comment type="similarity">
    <text evidence="3">Belongs to the glycosyl hydrolase 17 family.</text>
</comment>
<evidence type="ECO:0000256" key="10">
    <source>
        <dbReference type="ARBA" id="ARBA00023316"/>
    </source>
</evidence>
<dbReference type="GO" id="GO:0071555">
    <property type="term" value="P:cell wall organization"/>
    <property type="evidence" value="ECO:0007669"/>
    <property type="project" value="UniProtKB-KW"/>
</dbReference>